<dbReference type="Pfam" id="PF05938">
    <property type="entry name" value="Self-incomp_S1"/>
    <property type="match status" value="1"/>
</dbReference>
<dbReference type="SMR" id="A0A067DWB4"/>
<organism evidence="7 8">
    <name type="scientific">Citrus sinensis</name>
    <name type="common">Sweet orange</name>
    <name type="synonym">Citrus aurantium var. sinensis</name>
    <dbReference type="NCBI Taxonomy" id="2711"/>
    <lineage>
        <taxon>Eukaryota</taxon>
        <taxon>Viridiplantae</taxon>
        <taxon>Streptophyta</taxon>
        <taxon>Embryophyta</taxon>
        <taxon>Tracheophyta</taxon>
        <taxon>Spermatophyta</taxon>
        <taxon>Magnoliopsida</taxon>
        <taxon>eudicotyledons</taxon>
        <taxon>Gunneridae</taxon>
        <taxon>Pentapetalae</taxon>
        <taxon>rosids</taxon>
        <taxon>malvids</taxon>
        <taxon>Sapindales</taxon>
        <taxon>Rutaceae</taxon>
        <taxon>Aurantioideae</taxon>
        <taxon>Citrus</taxon>
    </lineage>
</organism>
<dbReference type="InterPro" id="IPR010264">
    <property type="entry name" value="Self-incomp_S1"/>
</dbReference>
<proteinExistence type="inferred from homology"/>
<dbReference type="PaxDb" id="2711-XP_006492050.1"/>
<evidence type="ECO:0000256" key="2">
    <source>
        <dbReference type="ARBA" id="ARBA00005581"/>
    </source>
</evidence>
<keyword evidence="3 6" id="KW-0713">Self-incompatibility</keyword>
<evidence type="ECO:0000256" key="4">
    <source>
        <dbReference type="ARBA" id="ARBA00022525"/>
    </source>
</evidence>
<reference evidence="7 8" key="1">
    <citation type="submission" date="2014-04" db="EMBL/GenBank/DDBJ databases">
        <authorList>
            <consortium name="International Citrus Genome Consortium"/>
            <person name="Gmitter F."/>
            <person name="Chen C."/>
            <person name="Farmerie W."/>
            <person name="Harkins T."/>
            <person name="Desany B."/>
            <person name="Mohiuddin M."/>
            <person name="Kodira C."/>
            <person name="Borodovsky M."/>
            <person name="Lomsadze A."/>
            <person name="Burns P."/>
            <person name="Jenkins J."/>
            <person name="Prochnik S."/>
            <person name="Shu S."/>
            <person name="Chapman J."/>
            <person name="Pitluck S."/>
            <person name="Schmutz J."/>
            <person name="Rokhsar D."/>
        </authorList>
    </citation>
    <scope>NUCLEOTIDE SEQUENCE</scope>
</reference>
<keyword evidence="4 6" id="KW-0964">Secreted</keyword>
<protein>
    <recommendedName>
        <fullName evidence="6">S-protein homolog</fullName>
    </recommendedName>
</protein>
<evidence type="ECO:0000256" key="1">
    <source>
        <dbReference type="ARBA" id="ARBA00004613"/>
    </source>
</evidence>
<dbReference type="EMBL" id="KK785189">
    <property type="protein sequence ID" value="KDO47128.1"/>
    <property type="molecule type" value="Genomic_DNA"/>
</dbReference>
<accession>A0A067DWB4</accession>
<dbReference type="eggNOG" id="ENOG502S7CQ">
    <property type="taxonomic scope" value="Eukaryota"/>
</dbReference>
<comment type="similarity">
    <text evidence="2 6">Belongs to the plant self-incompatibility (S1) protein family.</text>
</comment>
<dbReference type="AlphaFoldDB" id="A0A067DWB4"/>
<dbReference type="GO" id="GO:0060320">
    <property type="term" value="P:rejection of self pollen"/>
    <property type="evidence" value="ECO:0007669"/>
    <property type="project" value="UniProtKB-KW"/>
</dbReference>
<dbReference type="Proteomes" id="UP000027120">
    <property type="component" value="Unassembled WGS sequence"/>
</dbReference>
<sequence length="155" mass="18049">MGLFNKIIVLLMVVLFVASWEAPCAISDTNNKEGEGFILPTTKTHVIVYNFLDESLNFTIHCKSKDDDLGPHVIDPYGHYSWEFKVNVWGTTLFFCSVSWRDGCGVYDLYKARRDEGRCNECEWHVTKDSLDGYNDFHWSDIYYNWDKPPCVIKM</sequence>
<evidence type="ECO:0000256" key="3">
    <source>
        <dbReference type="ARBA" id="ARBA00022471"/>
    </source>
</evidence>
<feature type="chain" id="PRO_5025097555" description="S-protein homolog" evidence="6">
    <location>
        <begin position="28"/>
        <end position="155"/>
    </location>
</feature>
<name>A0A067DWB4_CITSI</name>
<dbReference type="PANTHER" id="PTHR31232">
    <property type="match status" value="1"/>
</dbReference>
<evidence type="ECO:0000256" key="6">
    <source>
        <dbReference type="RuleBase" id="RU367044"/>
    </source>
</evidence>
<dbReference type="PANTHER" id="PTHR31232:SF43">
    <property type="entry name" value="S-PROTEIN HOMOLOG 29-RELATED"/>
    <property type="match status" value="1"/>
</dbReference>
<feature type="signal peptide" evidence="6">
    <location>
        <begin position="1"/>
        <end position="27"/>
    </location>
</feature>
<dbReference type="InterPro" id="IPR008972">
    <property type="entry name" value="Cupredoxin"/>
</dbReference>
<keyword evidence="8" id="KW-1185">Reference proteome</keyword>
<dbReference type="SUPFAM" id="SSF49503">
    <property type="entry name" value="Cupredoxins"/>
    <property type="match status" value="1"/>
</dbReference>
<dbReference type="GO" id="GO:0005576">
    <property type="term" value="C:extracellular region"/>
    <property type="evidence" value="ECO:0007669"/>
    <property type="project" value="UniProtKB-SubCell"/>
</dbReference>
<evidence type="ECO:0000313" key="8">
    <source>
        <dbReference type="Proteomes" id="UP000027120"/>
    </source>
</evidence>
<evidence type="ECO:0000313" key="7">
    <source>
        <dbReference type="EMBL" id="KDO47128.1"/>
    </source>
</evidence>
<comment type="subcellular location">
    <subcellularLocation>
        <location evidence="1 6">Secreted</location>
    </subcellularLocation>
</comment>
<gene>
    <name evidence="7" type="ORF">CISIN_1g039606mg</name>
</gene>
<evidence type="ECO:0000256" key="5">
    <source>
        <dbReference type="ARBA" id="ARBA00022729"/>
    </source>
</evidence>
<keyword evidence="5 6" id="KW-0732">Signal</keyword>